<dbReference type="GO" id="GO:0016491">
    <property type="term" value="F:oxidoreductase activity"/>
    <property type="evidence" value="ECO:0007669"/>
    <property type="project" value="UniProtKB-KW"/>
</dbReference>
<evidence type="ECO:0000256" key="4">
    <source>
        <dbReference type="ARBA" id="ARBA00037908"/>
    </source>
</evidence>
<feature type="domain" description="Alcohol dehydrogenase-like C-terminal" evidence="11">
    <location>
        <begin position="179"/>
        <end position="265"/>
    </location>
</feature>
<evidence type="ECO:0000256" key="8">
    <source>
        <dbReference type="ARBA" id="ARBA00048685"/>
    </source>
</evidence>
<evidence type="ECO:0000259" key="11">
    <source>
        <dbReference type="Pfam" id="PF00107"/>
    </source>
</evidence>
<dbReference type="AlphaFoldDB" id="A0A927EXI0"/>
<proteinExistence type="inferred from homology"/>
<dbReference type="PANTHER" id="PTHR43401">
    <property type="entry name" value="L-THREONINE 3-DEHYDROGENASE"/>
    <property type="match status" value="1"/>
</dbReference>
<keyword evidence="2" id="KW-0560">Oxidoreductase</keyword>
<dbReference type="InterPro" id="IPR013149">
    <property type="entry name" value="ADH-like_C"/>
</dbReference>
<comment type="catalytic activity">
    <reaction evidence="8">
        <text>2-deoxy-scyllo-inosamine + NAD(+) = 3-amino-2,3-dideoxy-scyllo-inosose + NADH + H(+)</text>
        <dbReference type="Rhea" id="RHEA:33883"/>
        <dbReference type="ChEBI" id="CHEBI:15378"/>
        <dbReference type="ChEBI" id="CHEBI:57540"/>
        <dbReference type="ChEBI" id="CHEBI:57945"/>
        <dbReference type="ChEBI" id="CHEBI:65002"/>
        <dbReference type="ChEBI" id="CHEBI:65003"/>
        <dbReference type="EC" id="1.1.1.329"/>
    </reaction>
</comment>
<keyword evidence="14" id="KW-1185">Reference proteome</keyword>
<gene>
    <name evidence="13" type="ORF">IF129_03175</name>
</gene>
<reference evidence="13" key="1">
    <citation type="submission" date="2020-09" db="EMBL/GenBank/DDBJ databases">
        <title>Secondary metabolite and genome analysis of marine Streptomyces chumphonensis KK1-2T.</title>
        <authorList>
            <person name="Phongsopitanun W."/>
            <person name="Kanchanasin P."/>
            <person name="Pittayakhajonwut P."/>
            <person name="Suwanborirux K."/>
            <person name="Tanasupawat S."/>
        </authorList>
    </citation>
    <scope>NUCLEOTIDE SEQUENCE</scope>
    <source>
        <strain evidence="13">KK1-2</strain>
    </source>
</reference>
<evidence type="ECO:0000259" key="12">
    <source>
        <dbReference type="Pfam" id="PF08240"/>
    </source>
</evidence>
<dbReference type="Gene3D" id="3.40.50.720">
    <property type="entry name" value="NAD(P)-binding Rossmann-like Domain"/>
    <property type="match status" value="1"/>
</dbReference>
<evidence type="ECO:0000256" key="9">
    <source>
        <dbReference type="ARBA" id="ARBA00049085"/>
    </source>
</evidence>
<dbReference type="InterPro" id="IPR050129">
    <property type="entry name" value="Zn_alcohol_dh"/>
</dbReference>
<evidence type="ECO:0000256" key="1">
    <source>
        <dbReference type="ARBA" id="ARBA00001947"/>
    </source>
</evidence>
<dbReference type="EMBL" id="JACXYU010000001">
    <property type="protein sequence ID" value="MBD3930577.1"/>
    <property type="molecule type" value="Genomic_DNA"/>
</dbReference>
<protein>
    <recommendedName>
        <fullName evidence="7">2-deoxy-scyllo-inosamine dehydrogenase</fullName>
        <ecNumber evidence="6">1.1.1.329</ecNumber>
    </recommendedName>
</protein>
<dbReference type="SUPFAM" id="SSF50129">
    <property type="entry name" value="GroES-like"/>
    <property type="match status" value="1"/>
</dbReference>
<comment type="function">
    <text evidence="3">Catalyzes the oxidation of 2-deoxy-scyllo-inosamine (DOIA) with NAD(+) or NADP(+), forming 3-amino-2,3-dideoxy-scyllo-inosose (amino-DOI).</text>
</comment>
<dbReference type="InterPro" id="IPR011032">
    <property type="entry name" value="GroES-like_sf"/>
</dbReference>
<evidence type="ECO:0000256" key="10">
    <source>
        <dbReference type="SAM" id="MobiDB-lite"/>
    </source>
</evidence>
<dbReference type="InterPro" id="IPR013154">
    <property type="entry name" value="ADH-like_N"/>
</dbReference>
<dbReference type="Proteomes" id="UP000632289">
    <property type="component" value="Unassembled WGS sequence"/>
</dbReference>
<sequence>MPSVRTARAVVVDGPRAHRLVSGPVAEPAPGEVRVAVAAALVDPADRAVYEGRADGSPIHYPVTPGREWSGTVEAVGAGVTERLLGRAVAGRVEPGGCLVCARCREGSSHLCARPSGRSGPGAFADVLVLPAEHLHTLPDDSDRPTAALLGRAAVAAGAALAGAPVPGERVAVHGADTLGLLTVQLLAVSSPGELVVVDRRAHRLEQALGLGADRTVEPAESAVWHGRCDLVVETAGEPESAHGASLLARPGGRIVLAGRPGAGIRGPDPTRPASHALTVRAAPAAWTHAVRAFRLGRLRAEQLVSHAFPLADFGAAMSPSDGGRPRTGAVLLRP</sequence>
<organism evidence="13 14">
    <name type="scientific">Streptomyces chumphonensis</name>
    <dbReference type="NCBI Taxonomy" id="1214925"/>
    <lineage>
        <taxon>Bacteria</taxon>
        <taxon>Bacillati</taxon>
        <taxon>Actinomycetota</taxon>
        <taxon>Actinomycetes</taxon>
        <taxon>Kitasatosporales</taxon>
        <taxon>Streptomycetaceae</taxon>
        <taxon>Streptomyces</taxon>
    </lineage>
</organism>
<evidence type="ECO:0000256" key="7">
    <source>
        <dbReference type="ARBA" id="ARBA00039387"/>
    </source>
</evidence>
<evidence type="ECO:0000256" key="6">
    <source>
        <dbReference type="ARBA" id="ARBA00039102"/>
    </source>
</evidence>
<dbReference type="SUPFAM" id="SSF51735">
    <property type="entry name" value="NAD(P)-binding Rossmann-fold domains"/>
    <property type="match status" value="1"/>
</dbReference>
<feature type="region of interest" description="Disordered" evidence="10">
    <location>
        <begin position="316"/>
        <end position="335"/>
    </location>
</feature>
<comment type="caution">
    <text evidence="13">The sequence shown here is derived from an EMBL/GenBank/DDBJ whole genome shotgun (WGS) entry which is preliminary data.</text>
</comment>
<comment type="similarity">
    <text evidence="5">Belongs to the zinc-containing alcohol dehydrogenase family. DOIA dehydrogenase subfamily.</text>
</comment>
<accession>A0A927EXI0</accession>
<evidence type="ECO:0000313" key="14">
    <source>
        <dbReference type="Proteomes" id="UP000632289"/>
    </source>
</evidence>
<dbReference type="Gene3D" id="3.90.180.10">
    <property type="entry name" value="Medium-chain alcohol dehydrogenases, catalytic domain"/>
    <property type="match status" value="1"/>
</dbReference>
<evidence type="ECO:0000256" key="5">
    <source>
        <dbReference type="ARBA" id="ARBA00038004"/>
    </source>
</evidence>
<dbReference type="EC" id="1.1.1.329" evidence="6"/>
<evidence type="ECO:0000256" key="3">
    <source>
        <dbReference type="ARBA" id="ARBA00037678"/>
    </source>
</evidence>
<name>A0A927EXI0_9ACTN</name>
<dbReference type="Pfam" id="PF08240">
    <property type="entry name" value="ADH_N"/>
    <property type="match status" value="1"/>
</dbReference>
<dbReference type="PANTHER" id="PTHR43401:SF5">
    <property type="entry name" value="ALCOHOL DEHYDROGENASE-RELATED"/>
    <property type="match status" value="1"/>
</dbReference>
<dbReference type="InterPro" id="IPR036291">
    <property type="entry name" value="NAD(P)-bd_dom_sf"/>
</dbReference>
<comment type="catalytic activity">
    <reaction evidence="9">
        <text>2-deoxy-scyllo-inosamine + NADP(+) = 3-amino-2,3-dideoxy-scyllo-inosose + NADPH + H(+)</text>
        <dbReference type="Rhea" id="RHEA:33879"/>
        <dbReference type="ChEBI" id="CHEBI:15378"/>
        <dbReference type="ChEBI" id="CHEBI:57783"/>
        <dbReference type="ChEBI" id="CHEBI:58349"/>
        <dbReference type="ChEBI" id="CHEBI:65002"/>
        <dbReference type="ChEBI" id="CHEBI:65003"/>
        <dbReference type="EC" id="1.1.1.329"/>
    </reaction>
</comment>
<dbReference type="Pfam" id="PF00107">
    <property type="entry name" value="ADH_zinc_N"/>
    <property type="match status" value="1"/>
</dbReference>
<evidence type="ECO:0000256" key="2">
    <source>
        <dbReference type="ARBA" id="ARBA00023002"/>
    </source>
</evidence>
<feature type="domain" description="Alcohol dehydrogenase-like N-terminal" evidence="12">
    <location>
        <begin position="30"/>
        <end position="140"/>
    </location>
</feature>
<comment type="cofactor">
    <cofactor evidence="1">
        <name>Zn(2+)</name>
        <dbReference type="ChEBI" id="CHEBI:29105"/>
    </cofactor>
</comment>
<evidence type="ECO:0000313" key="13">
    <source>
        <dbReference type="EMBL" id="MBD3930577.1"/>
    </source>
</evidence>
<comment type="pathway">
    <text evidence="4">Metabolic intermediate biosynthesis; 2-deoxystreptamine biosynthesis; 2-deoxystreptamine from D-glucose 6-phosphate: step 3/4.</text>
</comment>